<proteinExistence type="predicted"/>
<accession>A0ABS2Z5R8</accession>
<evidence type="ECO:0000313" key="3">
    <source>
        <dbReference type="Proteomes" id="UP001166052"/>
    </source>
</evidence>
<dbReference type="InterPro" id="IPR026983">
    <property type="entry name" value="DHC"/>
</dbReference>
<dbReference type="Proteomes" id="UP001166052">
    <property type="component" value="Unassembled WGS sequence"/>
</dbReference>
<dbReference type="PANTHER" id="PTHR46532:SF11">
    <property type="entry name" value="DYNEIN AXONEMAL HEAVY CHAIN 12"/>
    <property type="match status" value="1"/>
</dbReference>
<feature type="non-terminal residue" evidence="2">
    <location>
        <position position="576"/>
    </location>
</feature>
<dbReference type="EMBL" id="JAAWVN010024654">
    <property type="protein sequence ID" value="MBN3294078.1"/>
    <property type="molecule type" value="Genomic_DNA"/>
</dbReference>
<evidence type="ECO:0000259" key="1">
    <source>
        <dbReference type="Pfam" id="PF08385"/>
    </source>
</evidence>
<protein>
    <submittedName>
        <fullName evidence="2">DYH11 protein</fullName>
    </submittedName>
</protein>
<sequence length="576" mass="67243">MAEDNIKPAFEPPKPNVAADERIDFFRERAFLSLHVKTDRWNRFIAAEENQKVLFDFLEKTDHDRLILYTGPGGALQIVDTQIITPILANANNHTGWPHVVSEDIKKQLEKLKSKMILLRGKAEGRTLLPLPMAVEQSEETFTRERSGLVEIDSTLLYSIETMMIQWIHQISDVLKKDSSDALLQGDNPGPSTELDFWLMQKENLLGIQQQIQDPKVTKIIEILRRIKSSYYAAFSDIIQKVNQAVLEAEDIELHLRPLKRHIAVLEECSFADIDHLITPLFHTLCLIWTHSQYYCCPPRIVVLLQKFCNLLIERAFVYLIPEELFKMELEEGMEKVHRTILTIQSFKKCFHQHKDQLHQYYPEGVEVKTWNFPSYLIFTRMDRILERLMKIETLFASALDFLKLERIEIGGCRGKILSEMVYSMNEEFHESWRALRESKYDPLDYEQSEFLSDYTRLMEQNKDFDQRLGTVLNLAFRDSRGLESAFKLLQIFGTLLERPLVNQLFAPNVAVLLAMFEAEVNCCWQIVESQRDKLPGGREILNKNMPSISGNLKWSQELRERIMSHLNNFRQLSFV</sequence>
<dbReference type="InterPro" id="IPR013594">
    <property type="entry name" value="Dynein_heavy_tail"/>
</dbReference>
<dbReference type="PANTHER" id="PTHR46532">
    <property type="entry name" value="MALE FERTILITY FACTOR KL5"/>
    <property type="match status" value="1"/>
</dbReference>
<dbReference type="Pfam" id="PF08385">
    <property type="entry name" value="DHC_N1"/>
    <property type="match status" value="1"/>
</dbReference>
<reference evidence="2" key="1">
    <citation type="journal article" date="2021" name="Cell">
        <title>Tracing the genetic footprints of vertebrate landing in non-teleost ray-finned fishes.</title>
        <authorList>
            <person name="Bi X."/>
            <person name="Wang K."/>
            <person name="Yang L."/>
            <person name="Pan H."/>
            <person name="Jiang H."/>
            <person name="Wei Q."/>
            <person name="Fang M."/>
            <person name="Yu H."/>
            <person name="Zhu C."/>
            <person name="Cai Y."/>
            <person name="He Y."/>
            <person name="Gan X."/>
            <person name="Zeng H."/>
            <person name="Yu D."/>
            <person name="Zhu Y."/>
            <person name="Jiang H."/>
            <person name="Qiu Q."/>
            <person name="Yang H."/>
            <person name="Zhang Y.E."/>
            <person name="Wang W."/>
            <person name="Zhu M."/>
            <person name="He S."/>
            <person name="Zhang G."/>
        </authorList>
    </citation>
    <scope>NUCLEOTIDE SEQUENCE</scope>
    <source>
        <strain evidence="2">Bchr_001</strain>
    </source>
</reference>
<gene>
    <name evidence="2" type="primary">Dnah11_1</name>
    <name evidence="2" type="ORF">GTO92_0021877</name>
</gene>
<keyword evidence="3" id="KW-1185">Reference proteome</keyword>
<feature type="non-terminal residue" evidence="2">
    <location>
        <position position="1"/>
    </location>
</feature>
<organism evidence="2 3">
    <name type="scientific">Polypterus senegalus</name>
    <name type="common">Senegal bichir</name>
    <dbReference type="NCBI Taxonomy" id="55291"/>
    <lineage>
        <taxon>Eukaryota</taxon>
        <taxon>Metazoa</taxon>
        <taxon>Chordata</taxon>
        <taxon>Craniata</taxon>
        <taxon>Vertebrata</taxon>
        <taxon>Euteleostomi</taxon>
        <taxon>Actinopterygii</taxon>
        <taxon>Polypteriformes</taxon>
        <taxon>Polypteridae</taxon>
        <taxon>Polypterus</taxon>
    </lineage>
</organism>
<comment type="caution">
    <text evidence="2">The sequence shown here is derived from an EMBL/GenBank/DDBJ whole genome shotgun (WGS) entry which is preliminary data.</text>
</comment>
<evidence type="ECO:0000313" key="2">
    <source>
        <dbReference type="EMBL" id="MBN3294078.1"/>
    </source>
</evidence>
<feature type="domain" description="Dynein heavy chain tail" evidence="1">
    <location>
        <begin position="158"/>
        <end position="572"/>
    </location>
</feature>
<name>A0ABS2Z5R8_POLSE</name>